<dbReference type="Proteomes" id="UP000306102">
    <property type="component" value="Unassembled WGS sequence"/>
</dbReference>
<dbReference type="EMBL" id="SDRB02000726">
    <property type="protein sequence ID" value="THG22749.1"/>
    <property type="molecule type" value="Genomic_DNA"/>
</dbReference>
<dbReference type="GO" id="GO:0000723">
    <property type="term" value="P:telomere maintenance"/>
    <property type="evidence" value="ECO:0007669"/>
    <property type="project" value="TreeGrafter"/>
</dbReference>
<feature type="compositionally biased region" description="Polar residues" evidence="7">
    <location>
        <begin position="1171"/>
        <end position="1182"/>
    </location>
</feature>
<protein>
    <recommendedName>
        <fullName evidence="8">Telomere-associated protein Rif1 N-terminal domain-containing protein</fullName>
    </recommendedName>
</protein>
<evidence type="ECO:0000256" key="2">
    <source>
        <dbReference type="ARBA" id="ARBA00004574"/>
    </source>
</evidence>
<sequence>MATSQCFENPPSLSATCGSGNLQEIGGHKTYVTGPQDSKLAILLISDVFDQLEEIKTLLSSNTKSHKPFAYSTLLHLQEQSSSSTDPSLIQSLADASRPILSSILTDVSNDDEEIAVQALKCLGFMIYHPTIIAAIDKKLALTKGRENSETKDVVLGIAGDDANLIVDSLTKVIITTRMKSVCNLGVWCISIQQFDASYLTPSFHSLLRAIVHALDNPIGSLSTTFEAIQAVMKLATQLNEKMRDTSNIWAPPIYRRLVSIDKRVRDMSERCLLKIRSTICPPPLTLSKVLVTDMKKKLLPGMKELLNHGMKIQTIQAWGWFIRLLGPYSVKNRHLVNEMLKIPEQTLSDVDPQVQIASLVAWEGLIDALIQPPIRAPEMNMVAEHGIQQGRTCEGNNSGREGEGFSKSVKLIMTPIIGIMTSKCIISVHSSCLNTWCYLLHKLDTSVNCPSMVKTVCEPIFDAVFRVGPDSKSIWLWNICLDLLDDFILIRSSDLDDDLNKQVNYEPSAKTPTTGPPVSVKCSWKHYPIKWLSWDLNSLDFCIKMIRILISQGQGSMVTVPKEIKSLACNSALRIFKSVLKGVRNVLKNSSINYDEVMLCLNTILGLVKEIYKDLNSENGDINDSLHTSLQFVEAVIEELEPSILGSPIYKIALDLKYVDYLQSVNEATHAGVLGVRFTMYMDMVSPIVYLIILYFCGVFKSTFNAPGEEFILQNACRYLKFVLSSFDPSEILHAIIGLLYKHVGFDYLKIWIAIASGLKDYIDEAKDISLLKTESDSLCCLEVCQILSYSFAVCSCPQKQSTMVQSTGLQESSIVSLQSQRKLELECVFEVWKSLYVCVNCASGFESSTLNSFADDLSLTINGCLDANTKVFECGTVLNPSNNDQDINLLSLCGNVAICVLEHILNSGISSRGSKDRKDGDYKRSSGINNSLGFVARFMTLSRMMAETNAPNDLAIISRVFSALVRFVGWLHLKEDILSFIQIISNQFLRWLSFTEIPCEDTNHQLQLLWTETLNCLRRSHPPIIFDSSFLKLQAPLLETTLDHPNPSISEPAITFWNCTYAATEVKLDYPQSLLPVLDKLSRNRKISLCKRSLGFSAPPRYRVTATHNMSSKRVELVEHKVTGIDYNDKQSLCPKRKRRELTEHQKEVRRAQQGRERDCNGHGPGIRTYTSADFSQGNEESQDSQEIRDADSILEMLRRSS</sequence>
<evidence type="ECO:0000313" key="10">
    <source>
        <dbReference type="Proteomes" id="UP000306102"/>
    </source>
</evidence>
<keyword evidence="3" id="KW-0158">Chromosome</keyword>
<dbReference type="SUPFAM" id="SSF48371">
    <property type="entry name" value="ARM repeat"/>
    <property type="match status" value="1"/>
</dbReference>
<feature type="domain" description="Telomere-associated protein Rif1 N-terminal" evidence="8">
    <location>
        <begin position="63"/>
        <end position="379"/>
    </location>
</feature>
<accession>A0A4S4F026</accession>
<comment type="subcellular location">
    <subcellularLocation>
        <location evidence="2">Chromosome</location>
        <location evidence="2">Telomere</location>
    </subcellularLocation>
    <subcellularLocation>
        <location evidence="1">Nucleus</location>
    </subcellularLocation>
</comment>
<proteinExistence type="predicted"/>
<dbReference type="PANTHER" id="PTHR22928">
    <property type="entry name" value="TELOMERE-ASSOCIATED PROTEIN RIF1"/>
    <property type="match status" value="1"/>
</dbReference>
<feature type="region of interest" description="Disordered" evidence="7">
    <location>
        <begin position="1145"/>
        <end position="1204"/>
    </location>
</feature>
<dbReference type="Gene3D" id="1.25.10.10">
    <property type="entry name" value="Leucine-rich Repeat Variant"/>
    <property type="match status" value="1"/>
</dbReference>
<dbReference type="PANTHER" id="PTHR22928:SF3">
    <property type="entry name" value="TELOMERE-ASSOCIATED PROTEIN RIF1"/>
    <property type="match status" value="1"/>
</dbReference>
<gene>
    <name evidence="9" type="ORF">TEA_022744</name>
</gene>
<dbReference type="AlphaFoldDB" id="A0A4S4F026"/>
<reference evidence="9 10" key="1">
    <citation type="journal article" date="2018" name="Proc. Natl. Acad. Sci. U.S.A.">
        <title>Draft genome sequence of Camellia sinensis var. sinensis provides insights into the evolution of the tea genome and tea quality.</title>
        <authorList>
            <person name="Wei C."/>
            <person name="Yang H."/>
            <person name="Wang S."/>
            <person name="Zhao J."/>
            <person name="Liu C."/>
            <person name="Gao L."/>
            <person name="Xia E."/>
            <person name="Lu Y."/>
            <person name="Tai Y."/>
            <person name="She G."/>
            <person name="Sun J."/>
            <person name="Cao H."/>
            <person name="Tong W."/>
            <person name="Gao Q."/>
            <person name="Li Y."/>
            <person name="Deng W."/>
            <person name="Jiang X."/>
            <person name="Wang W."/>
            <person name="Chen Q."/>
            <person name="Zhang S."/>
            <person name="Li H."/>
            <person name="Wu J."/>
            <person name="Wang P."/>
            <person name="Li P."/>
            <person name="Shi C."/>
            <person name="Zheng F."/>
            <person name="Jian J."/>
            <person name="Huang B."/>
            <person name="Shan D."/>
            <person name="Shi M."/>
            <person name="Fang C."/>
            <person name="Yue Y."/>
            <person name="Li F."/>
            <person name="Li D."/>
            <person name="Wei S."/>
            <person name="Han B."/>
            <person name="Jiang C."/>
            <person name="Yin Y."/>
            <person name="Xia T."/>
            <person name="Zhang Z."/>
            <person name="Bennetzen J.L."/>
            <person name="Zhao S."/>
            <person name="Wan X."/>
        </authorList>
    </citation>
    <scope>NUCLEOTIDE SEQUENCE [LARGE SCALE GENOMIC DNA]</scope>
    <source>
        <strain evidence="10">cv. Shuchazao</strain>
        <tissue evidence="9">Leaf</tissue>
    </source>
</reference>
<evidence type="ECO:0000259" key="8">
    <source>
        <dbReference type="Pfam" id="PF12231"/>
    </source>
</evidence>
<feature type="compositionally biased region" description="Basic and acidic residues" evidence="7">
    <location>
        <begin position="1188"/>
        <end position="1204"/>
    </location>
</feature>
<dbReference type="InterPro" id="IPR016024">
    <property type="entry name" value="ARM-type_fold"/>
</dbReference>
<keyword evidence="6" id="KW-0131">Cell cycle</keyword>
<name>A0A4S4F026_CAMSN</name>
<evidence type="ECO:0000256" key="4">
    <source>
        <dbReference type="ARBA" id="ARBA00022895"/>
    </source>
</evidence>
<keyword evidence="10" id="KW-1185">Reference proteome</keyword>
<evidence type="ECO:0000256" key="5">
    <source>
        <dbReference type="ARBA" id="ARBA00023242"/>
    </source>
</evidence>
<keyword evidence="5" id="KW-0539">Nucleus</keyword>
<feature type="compositionally biased region" description="Basic and acidic residues" evidence="7">
    <location>
        <begin position="1145"/>
        <end position="1163"/>
    </location>
</feature>
<dbReference type="GO" id="GO:0005634">
    <property type="term" value="C:nucleus"/>
    <property type="evidence" value="ECO:0007669"/>
    <property type="project" value="UniProtKB-SubCell"/>
</dbReference>
<dbReference type="Pfam" id="PF12231">
    <property type="entry name" value="Rif1_N"/>
    <property type="match status" value="1"/>
</dbReference>
<evidence type="ECO:0000256" key="3">
    <source>
        <dbReference type="ARBA" id="ARBA00022454"/>
    </source>
</evidence>
<dbReference type="GO" id="GO:0000781">
    <property type="term" value="C:chromosome, telomeric region"/>
    <property type="evidence" value="ECO:0007669"/>
    <property type="project" value="UniProtKB-SubCell"/>
</dbReference>
<evidence type="ECO:0000256" key="6">
    <source>
        <dbReference type="ARBA" id="ARBA00023306"/>
    </source>
</evidence>
<evidence type="ECO:0000313" key="9">
    <source>
        <dbReference type="EMBL" id="THG22749.1"/>
    </source>
</evidence>
<dbReference type="InterPro" id="IPR022031">
    <property type="entry name" value="Rif1_N"/>
</dbReference>
<dbReference type="STRING" id="542762.A0A4S4F026"/>
<dbReference type="InterPro" id="IPR011989">
    <property type="entry name" value="ARM-like"/>
</dbReference>
<keyword evidence="4" id="KW-0779">Telomere</keyword>
<comment type="caution">
    <text evidence="9">The sequence shown here is derived from an EMBL/GenBank/DDBJ whole genome shotgun (WGS) entry which is preliminary data.</text>
</comment>
<evidence type="ECO:0000256" key="1">
    <source>
        <dbReference type="ARBA" id="ARBA00004123"/>
    </source>
</evidence>
<evidence type="ECO:0000256" key="7">
    <source>
        <dbReference type="SAM" id="MobiDB-lite"/>
    </source>
</evidence>
<organism evidence="9 10">
    <name type="scientific">Camellia sinensis var. sinensis</name>
    <name type="common">China tea</name>
    <dbReference type="NCBI Taxonomy" id="542762"/>
    <lineage>
        <taxon>Eukaryota</taxon>
        <taxon>Viridiplantae</taxon>
        <taxon>Streptophyta</taxon>
        <taxon>Embryophyta</taxon>
        <taxon>Tracheophyta</taxon>
        <taxon>Spermatophyta</taxon>
        <taxon>Magnoliopsida</taxon>
        <taxon>eudicotyledons</taxon>
        <taxon>Gunneridae</taxon>
        <taxon>Pentapetalae</taxon>
        <taxon>asterids</taxon>
        <taxon>Ericales</taxon>
        <taxon>Theaceae</taxon>
        <taxon>Camellia</taxon>
    </lineage>
</organism>